<feature type="compositionally biased region" description="Basic and acidic residues" evidence="1">
    <location>
        <begin position="31"/>
        <end position="45"/>
    </location>
</feature>
<reference evidence="2 3" key="1">
    <citation type="submission" date="2020-08" db="EMBL/GenBank/DDBJ databases">
        <title>Sequencing the genomes of 1000 actinobacteria strains.</title>
        <authorList>
            <person name="Klenk H.-P."/>
        </authorList>
    </citation>
    <scope>NUCLEOTIDE SEQUENCE [LARGE SCALE GENOMIC DNA]</scope>
    <source>
        <strain evidence="2 3">DSM 45084</strain>
    </source>
</reference>
<feature type="region of interest" description="Disordered" evidence="1">
    <location>
        <begin position="14"/>
        <end position="76"/>
    </location>
</feature>
<protein>
    <submittedName>
        <fullName evidence="2">Uncharacterized protein</fullName>
    </submittedName>
</protein>
<evidence type="ECO:0000313" key="2">
    <source>
        <dbReference type="EMBL" id="MBB4965299.1"/>
    </source>
</evidence>
<proteinExistence type="predicted"/>
<dbReference type="RefSeq" id="WP_184668780.1">
    <property type="nucleotide sequence ID" value="NZ_BAABAI010000045.1"/>
</dbReference>
<organism evidence="2 3">
    <name type="scientific">Saccharothrix violaceirubra</name>
    <dbReference type="NCBI Taxonomy" id="413306"/>
    <lineage>
        <taxon>Bacteria</taxon>
        <taxon>Bacillati</taxon>
        <taxon>Actinomycetota</taxon>
        <taxon>Actinomycetes</taxon>
        <taxon>Pseudonocardiales</taxon>
        <taxon>Pseudonocardiaceae</taxon>
        <taxon>Saccharothrix</taxon>
    </lineage>
</organism>
<gene>
    <name evidence="2" type="ORF">F4559_002658</name>
</gene>
<comment type="caution">
    <text evidence="2">The sequence shown here is derived from an EMBL/GenBank/DDBJ whole genome shotgun (WGS) entry which is preliminary data.</text>
</comment>
<sequence length="76" mass="8113">MVFDFLAELLSGLADGTPDVPDTSGTAHPVHFGEGRWDGGTDRWGNEVVQSSTGDPYYPSGPNAGQPVDPKDVTWH</sequence>
<accession>A0A7W7WVG0</accession>
<name>A0A7W7WVG0_9PSEU</name>
<evidence type="ECO:0000256" key="1">
    <source>
        <dbReference type="SAM" id="MobiDB-lite"/>
    </source>
</evidence>
<dbReference type="EMBL" id="JACHJS010000001">
    <property type="protein sequence ID" value="MBB4965299.1"/>
    <property type="molecule type" value="Genomic_DNA"/>
</dbReference>
<evidence type="ECO:0000313" key="3">
    <source>
        <dbReference type="Proteomes" id="UP000542674"/>
    </source>
</evidence>
<keyword evidence="3" id="KW-1185">Reference proteome</keyword>
<dbReference type="Proteomes" id="UP000542674">
    <property type="component" value="Unassembled WGS sequence"/>
</dbReference>
<dbReference type="AlphaFoldDB" id="A0A7W7WVG0"/>